<accession>A0A917K0N7</accession>
<protein>
    <submittedName>
        <fullName evidence="2">Uncharacterized protein</fullName>
    </submittedName>
</protein>
<dbReference type="EMBL" id="BMMT01000011">
    <property type="protein sequence ID" value="GGI92361.1"/>
    <property type="molecule type" value="Genomic_DNA"/>
</dbReference>
<dbReference type="RefSeq" id="WP_188988422.1">
    <property type="nucleotide sequence ID" value="NZ_BMMT01000011.1"/>
</dbReference>
<dbReference type="Proteomes" id="UP000597989">
    <property type="component" value="Unassembled WGS sequence"/>
</dbReference>
<organism evidence="2 3">
    <name type="scientific">Saccharopolyspora thermophila</name>
    <dbReference type="NCBI Taxonomy" id="89367"/>
    <lineage>
        <taxon>Bacteria</taxon>
        <taxon>Bacillati</taxon>
        <taxon>Actinomycetota</taxon>
        <taxon>Actinomycetes</taxon>
        <taxon>Pseudonocardiales</taxon>
        <taxon>Pseudonocardiaceae</taxon>
        <taxon>Saccharopolyspora</taxon>
    </lineage>
</organism>
<proteinExistence type="predicted"/>
<evidence type="ECO:0000313" key="3">
    <source>
        <dbReference type="Proteomes" id="UP000597989"/>
    </source>
</evidence>
<reference evidence="2 3" key="1">
    <citation type="journal article" date="2014" name="Int. J. Syst. Evol. Microbiol.">
        <title>Complete genome sequence of Corynebacterium casei LMG S-19264T (=DSM 44701T), isolated from a smear-ripened cheese.</title>
        <authorList>
            <consortium name="US DOE Joint Genome Institute (JGI-PGF)"/>
            <person name="Walter F."/>
            <person name="Albersmeier A."/>
            <person name="Kalinowski J."/>
            <person name="Ruckert C."/>
        </authorList>
    </citation>
    <scope>NUCLEOTIDE SEQUENCE [LARGE SCALE GENOMIC DNA]</scope>
    <source>
        <strain evidence="2 3">CGMCC 4.7206</strain>
    </source>
</reference>
<dbReference type="AlphaFoldDB" id="A0A917K0N7"/>
<feature type="region of interest" description="Disordered" evidence="1">
    <location>
        <begin position="52"/>
        <end position="75"/>
    </location>
</feature>
<sequence>MLRNIPVLLEGYRLMVLEEPELKTRRNDATGEVETVTDWQGAPQYVISVHAKPRKTADGRPAGKGAEIKVTLETEPTEEISDGSIVELINPRVSHWETELNGRTMSGLAWKATGVKLA</sequence>
<name>A0A917K0N7_9PSEU</name>
<comment type="caution">
    <text evidence="2">The sequence shown here is derived from an EMBL/GenBank/DDBJ whole genome shotgun (WGS) entry which is preliminary data.</text>
</comment>
<gene>
    <name evidence="2" type="ORF">GCM10011581_31890</name>
</gene>
<evidence type="ECO:0000256" key="1">
    <source>
        <dbReference type="SAM" id="MobiDB-lite"/>
    </source>
</evidence>
<evidence type="ECO:0000313" key="2">
    <source>
        <dbReference type="EMBL" id="GGI92361.1"/>
    </source>
</evidence>